<reference evidence="8" key="1">
    <citation type="journal article" date="2019" name="Int. J. Syst. Evol. Microbiol.">
        <title>The Global Catalogue of Microorganisms (GCM) 10K type strain sequencing project: providing services to taxonomists for standard genome sequencing and annotation.</title>
        <authorList>
            <consortium name="The Broad Institute Genomics Platform"/>
            <consortium name="The Broad Institute Genome Sequencing Center for Infectious Disease"/>
            <person name="Wu L."/>
            <person name="Ma J."/>
        </authorList>
    </citation>
    <scope>NUCLEOTIDE SEQUENCE [LARGE SCALE GENOMIC DNA]</scope>
    <source>
        <strain evidence="8">JCM 17066</strain>
    </source>
</reference>
<proteinExistence type="predicted"/>
<keyword evidence="8" id="KW-1185">Reference proteome</keyword>
<dbReference type="RefSeq" id="WP_379000005.1">
    <property type="nucleotide sequence ID" value="NZ_JBHSMT010000029.1"/>
</dbReference>
<dbReference type="PANTHER" id="PTHR30055:SF240">
    <property type="entry name" value="HTH-TYPE TRANSCRIPTIONAL REGULATOR ACRR"/>
    <property type="match status" value="1"/>
</dbReference>
<keyword evidence="3 5" id="KW-0238">DNA-binding</keyword>
<evidence type="ECO:0000259" key="6">
    <source>
        <dbReference type="PROSITE" id="PS50977"/>
    </source>
</evidence>
<keyword evidence="4" id="KW-0804">Transcription</keyword>
<protein>
    <submittedName>
        <fullName evidence="7">TetR family transcriptional regulator</fullName>
    </submittedName>
</protein>
<accession>A0ABW0MD37</accession>
<evidence type="ECO:0000313" key="8">
    <source>
        <dbReference type="Proteomes" id="UP001596045"/>
    </source>
</evidence>
<evidence type="ECO:0000256" key="4">
    <source>
        <dbReference type="ARBA" id="ARBA00023163"/>
    </source>
</evidence>
<dbReference type="InterPro" id="IPR023772">
    <property type="entry name" value="DNA-bd_HTH_TetR-type_CS"/>
</dbReference>
<feature type="domain" description="HTH tetR-type" evidence="6">
    <location>
        <begin position="10"/>
        <end position="70"/>
    </location>
</feature>
<keyword evidence="1" id="KW-0678">Repressor</keyword>
<evidence type="ECO:0000313" key="7">
    <source>
        <dbReference type="EMBL" id="MFC5476128.1"/>
    </source>
</evidence>
<comment type="caution">
    <text evidence="7">The sequence shown here is derived from an EMBL/GenBank/DDBJ whole genome shotgun (WGS) entry which is preliminary data.</text>
</comment>
<dbReference type="Proteomes" id="UP001596045">
    <property type="component" value="Unassembled WGS sequence"/>
</dbReference>
<dbReference type="Pfam" id="PF08361">
    <property type="entry name" value="TetR_C_2"/>
    <property type="match status" value="1"/>
</dbReference>
<dbReference type="Gene3D" id="1.10.357.10">
    <property type="entry name" value="Tetracycline Repressor, domain 2"/>
    <property type="match status" value="1"/>
</dbReference>
<feature type="DNA-binding region" description="H-T-H motif" evidence="5">
    <location>
        <begin position="33"/>
        <end position="52"/>
    </location>
</feature>
<evidence type="ECO:0000256" key="5">
    <source>
        <dbReference type="PROSITE-ProRule" id="PRU00335"/>
    </source>
</evidence>
<dbReference type="InterPro" id="IPR050109">
    <property type="entry name" value="HTH-type_TetR-like_transc_reg"/>
</dbReference>
<sequence length="211" mass="23907">MVRCTKEDALETRSSILDAAVDVFHSHGVSQTSLADIATAAGVTRGAIYWHFKNKSDLFDAMCERVRLPLEAMIESSADENAQDPLGHFRSWCLHALQEALHNPLSRKVFEIVMHKCEFVDPQDPILIRQRECFLQGRQNIERVLRLAVVKEQLPRKLDPAMAAIMVHAMLFGVLDHWLFSPDSFDLETQSGRVVDTCIHMLQTAPSLQKE</sequence>
<evidence type="ECO:0000256" key="3">
    <source>
        <dbReference type="ARBA" id="ARBA00023125"/>
    </source>
</evidence>
<evidence type="ECO:0000256" key="1">
    <source>
        <dbReference type="ARBA" id="ARBA00022491"/>
    </source>
</evidence>
<dbReference type="InterPro" id="IPR009057">
    <property type="entry name" value="Homeodomain-like_sf"/>
</dbReference>
<keyword evidence="2" id="KW-0805">Transcription regulation</keyword>
<name>A0ABW0MD37_9BURK</name>
<dbReference type="SUPFAM" id="SSF46689">
    <property type="entry name" value="Homeodomain-like"/>
    <property type="match status" value="1"/>
</dbReference>
<dbReference type="InterPro" id="IPR036271">
    <property type="entry name" value="Tet_transcr_reg_TetR-rel_C_sf"/>
</dbReference>
<gene>
    <name evidence="7" type="ORF">ACFPM8_19375</name>
</gene>
<dbReference type="InterPro" id="IPR001647">
    <property type="entry name" value="HTH_TetR"/>
</dbReference>
<dbReference type="Pfam" id="PF00440">
    <property type="entry name" value="TetR_N"/>
    <property type="match status" value="1"/>
</dbReference>
<dbReference type="SUPFAM" id="SSF48498">
    <property type="entry name" value="Tetracyclin repressor-like, C-terminal domain"/>
    <property type="match status" value="1"/>
</dbReference>
<dbReference type="PANTHER" id="PTHR30055">
    <property type="entry name" value="HTH-TYPE TRANSCRIPTIONAL REGULATOR RUTR"/>
    <property type="match status" value="1"/>
</dbReference>
<evidence type="ECO:0000256" key="2">
    <source>
        <dbReference type="ARBA" id="ARBA00023015"/>
    </source>
</evidence>
<dbReference type="PROSITE" id="PS01081">
    <property type="entry name" value="HTH_TETR_1"/>
    <property type="match status" value="1"/>
</dbReference>
<dbReference type="EMBL" id="JBHSMT010000029">
    <property type="protein sequence ID" value="MFC5476128.1"/>
    <property type="molecule type" value="Genomic_DNA"/>
</dbReference>
<dbReference type="PRINTS" id="PR00455">
    <property type="entry name" value="HTHTETR"/>
</dbReference>
<dbReference type="PROSITE" id="PS50977">
    <property type="entry name" value="HTH_TETR_2"/>
    <property type="match status" value="1"/>
</dbReference>
<organism evidence="7 8">
    <name type="scientific">Paraherbaspirillum soli</name>
    <dbReference type="NCBI Taxonomy" id="631222"/>
    <lineage>
        <taxon>Bacteria</taxon>
        <taxon>Pseudomonadati</taxon>
        <taxon>Pseudomonadota</taxon>
        <taxon>Betaproteobacteria</taxon>
        <taxon>Burkholderiales</taxon>
        <taxon>Oxalobacteraceae</taxon>
        <taxon>Paraherbaspirillum</taxon>
    </lineage>
</organism>
<dbReference type="InterPro" id="IPR013572">
    <property type="entry name" value="Tscrpt_reg_MAATS_C"/>
</dbReference>